<sequence>MLRFYSFVFSNLYGSSIEFIDILTDKVTLNIIYLNNSFMAIKLYKILPEFEKK</sequence>
<proteinExistence type="predicted"/>
<evidence type="ECO:0000313" key="2">
    <source>
        <dbReference type="Proteomes" id="UP000007472"/>
    </source>
</evidence>
<protein>
    <submittedName>
        <fullName evidence="1">Uncharacterized protein</fullName>
    </submittedName>
</protein>
<accession>A0A654KG39</accession>
<organism evidence="1 2">
    <name type="scientific">Taylorella equigenitalis (strain MCE9)</name>
    <dbReference type="NCBI Taxonomy" id="937774"/>
    <lineage>
        <taxon>Bacteria</taxon>
        <taxon>Pseudomonadati</taxon>
        <taxon>Pseudomonadota</taxon>
        <taxon>Betaproteobacteria</taxon>
        <taxon>Burkholderiales</taxon>
        <taxon>Alcaligenaceae</taxon>
        <taxon>Taylorella</taxon>
    </lineage>
</organism>
<reference evidence="1 2" key="1">
    <citation type="journal article" date="2011" name="J. Bacteriol.">
        <title>Genome sequence of Taylorella equigenitalis MCE9, the causative agent of contagious equine metritis.</title>
        <authorList>
            <person name="Hebert L."/>
            <person name="Moumen B."/>
            <person name="Duquesne F."/>
            <person name="Breuil M.F."/>
            <person name="Laugier C."/>
            <person name="Batto J.M."/>
            <person name="Renault P."/>
            <person name="Petry S."/>
        </authorList>
    </citation>
    <scope>NUCLEOTIDE SEQUENCE [LARGE SCALE GENOMIC DNA]</scope>
    <source>
        <strain evidence="1 2">MCE9</strain>
    </source>
</reference>
<dbReference type="AlphaFoldDB" id="A0A654KG39"/>
<dbReference type="EMBL" id="CP002456">
    <property type="protein sequence ID" value="ADU91370.1"/>
    <property type="molecule type" value="Genomic_DNA"/>
</dbReference>
<dbReference type="Proteomes" id="UP000007472">
    <property type="component" value="Chromosome"/>
</dbReference>
<gene>
    <name evidence="1" type="ordered locus">TEQUI_0426</name>
</gene>
<evidence type="ECO:0000313" key="1">
    <source>
        <dbReference type="EMBL" id="ADU91370.1"/>
    </source>
</evidence>
<dbReference type="KEGG" id="teq:TEQUI_0426"/>
<name>A0A654KG39_TAYEM</name>